<comment type="subcellular location">
    <subcellularLocation>
        <location evidence="2">Nucleus</location>
    </subcellularLocation>
</comment>
<evidence type="ECO:0000256" key="2">
    <source>
        <dbReference type="RuleBase" id="RU369065"/>
    </source>
</evidence>
<dbReference type="GO" id="GO:2000022">
    <property type="term" value="P:regulation of jasmonic acid mediated signaling pathway"/>
    <property type="evidence" value="ECO:0007669"/>
    <property type="project" value="UniProtKB-UniRule"/>
</dbReference>
<feature type="compositionally biased region" description="Polar residues" evidence="3">
    <location>
        <begin position="355"/>
        <end position="364"/>
    </location>
</feature>
<feature type="compositionally biased region" description="Polar residues" evidence="3">
    <location>
        <begin position="377"/>
        <end position="386"/>
    </location>
</feature>
<keyword evidence="6" id="KW-1185">Reference proteome</keyword>
<evidence type="ECO:0000313" key="5">
    <source>
        <dbReference type="EMBL" id="KAJ7975262.1"/>
    </source>
</evidence>
<proteinExistence type="inferred from homology"/>
<keyword evidence="2" id="KW-0539">Nucleus</keyword>
<dbReference type="AlphaFoldDB" id="A0AAD7VGT0"/>
<dbReference type="Proteomes" id="UP001163823">
    <property type="component" value="Chromosome 3"/>
</dbReference>
<dbReference type="InterPro" id="IPR010399">
    <property type="entry name" value="Tify_dom"/>
</dbReference>
<keyword evidence="2" id="KW-1184">Jasmonic acid signaling pathway</keyword>
<dbReference type="GO" id="GO:0009611">
    <property type="term" value="P:response to wounding"/>
    <property type="evidence" value="ECO:0007669"/>
    <property type="project" value="UniProtKB-UniRule"/>
</dbReference>
<gene>
    <name evidence="5" type="ORF">O6P43_005211</name>
</gene>
<dbReference type="InterPro" id="IPR018467">
    <property type="entry name" value="CCT_CS"/>
</dbReference>
<reference evidence="5" key="1">
    <citation type="journal article" date="2023" name="Science">
        <title>Elucidation of the pathway for biosynthesis of saponin adjuvants from the soapbark tree.</title>
        <authorList>
            <person name="Reed J."/>
            <person name="Orme A."/>
            <person name="El-Demerdash A."/>
            <person name="Owen C."/>
            <person name="Martin L.B.B."/>
            <person name="Misra R.C."/>
            <person name="Kikuchi S."/>
            <person name="Rejzek M."/>
            <person name="Martin A.C."/>
            <person name="Harkess A."/>
            <person name="Leebens-Mack J."/>
            <person name="Louveau T."/>
            <person name="Stephenson M.J."/>
            <person name="Osbourn A."/>
        </authorList>
    </citation>
    <scope>NUCLEOTIDE SEQUENCE</scope>
    <source>
        <strain evidence="5">S10</strain>
    </source>
</reference>
<dbReference type="GO" id="GO:0031347">
    <property type="term" value="P:regulation of defense response"/>
    <property type="evidence" value="ECO:0007669"/>
    <property type="project" value="UniProtKB-UniRule"/>
</dbReference>
<dbReference type="PANTHER" id="PTHR33077:SF125">
    <property type="entry name" value="PROTEIN TIFY"/>
    <property type="match status" value="1"/>
</dbReference>
<evidence type="ECO:0000256" key="1">
    <source>
        <dbReference type="ARBA" id="ARBA00008614"/>
    </source>
</evidence>
<dbReference type="Pfam" id="PF09425">
    <property type="entry name" value="Jas_motif"/>
    <property type="match status" value="1"/>
</dbReference>
<comment type="similarity">
    <text evidence="1 2">Belongs to the TIFY/JAZ family.</text>
</comment>
<comment type="caution">
    <text evidence="5">The sequence shown here is derived from an EMBL/GenBank/DDBJ whole genome shotgun (WGS) entry which is preliminary data.</text>
</comment>
<evidence type="ECO:0000256" key="3">
    <source>
        <dbReference type="SAM" id="MobiDB-lite"/>
    </source>
</evidence>
<dbReference type="PROSITE" id="PS51320">
    <property type="entry name" value="TIFY"/>
    <property type="match status" value="1"/>
</dbReference>
<dbReference type="InterPro" id="IPR040390">
    <property type="entry name" value="TIFY/JAZ"/>
</dbReference>
<evidence type="ECO:0000313" key="6">
    <source>
        <dbReference type="Proteomes" id="UP001163823"/>
    </source>
</evidence>
<organism evidence="5 6">
    <name type="scientific">Quillaja saponaria</name>
    <name type="common">Soap bark tree</name>
    <dbReference type="NCBI Taxonomy" id="32244"/>
    <lineage>
        <taxon>Eukaryota</taxon>
        <taxon>Viridiplantae</taxon>
        <taxon>Streptophyta</taxon>
        <taxon>Embryophyta</taxon>
        <taxon>Tracheophyta</taxon>
        <taxon>Spermatophyta</taxon>
        <taxon>Magnoliopsida</taxon>
        <taxon>eudicotyledons</taxon>
        <taxon>Gunneridae</taxon>
        <taxon>Pentapetalae</taxon>
        <taxon>rosids</taxon>
        <taxon>fabids</taxon>
        <taxon>Fabales</taxon>
        <taxon>Quillajaceae</taxon>
        <taxon>Quillaja</taxon>
    </lineage>
</organism>
<dbReference type="EMBL" id="JARAOO010000003">
    <property type="protein sequence ID" value="KAJ7975262.1"/>
    <property type="molecule type" value="Genomic_DNA"/>
</dbReference>
<dbReference type="Pfam" id="PF06200">
    <property type="entry name" value="tify"/>
    <property type="match status" value="1"/>
</dbReference>
<comment type="domain">
    <text evidence="2">The jas domain is required for interaction with COI1.</text>
</comment>
<dbReference type="PANTHER" id="PTHR33077">
    <property type="entry name" value="PROTEIN TIFY 4A-RELATED-RELATED"/>
    <property type="match status" value="1"/>
</dbReference>
<feature type="region of interest" description="Disordered" evidence="3">
    <location>
        <begin position="355"/>
        <end position="386"/>
    </location>
</feature>
<dbReference type="GO" id="GO:0005634">
    <property type="term" value="C:nucleus"/>
    <property type="evidence" value="ECO:0007669"/>
    <property type="project" value="UniProtKB-SubCell"/>
</dbReference>
<accession>A0AAD7VGT0</accession>
<name>A0AAD7VGT0_QUISA</name>
<dbReference type="SMART" id="SM00979">
    <property type="entry name" value="TIFY"/>
    <property type="match status" value="1"/>
</dbReference>
<evidence type="ECO:0000259" key="4">
    <source>
        <dbReference type="PROSITE" id="PS51320"/>
    </source>
</evidence>
<feature type="domain" description="Tify" evidence="4">
    <location>
        <begin position="201"/>
        <end position="236"/>
    </location>
</feature>
<protein>
    <recommendedName>
        <fullName evidence="2">Protein TIFY</fullName>
    </recommendedName>
    <alternativeName>
        <fullName evidence="2">Jasmonate ZIM domain-containing protein</fullName>
    </alternativeName>
</protein>
<sequence>MERDFFGLSSKNDSVTAKEEFNDGPKDSAPVRGSGMQWSFSNKVSALPQFLSFKAAQDDRQRKTVLDPQASTGFMTISTAEALDSNPKPFRGAIQKKLVMGKQAGNQYAMTLYPLQNFDAHSVHPQESRMFPISHQSNQTSHVALSNSIHQSHLASTGQDLVSSAIKPQPLAGVPLISPVSALPSRGSIVGTTDLRSPSKSSGAPAQLTIFYAGSVCVFDDISAEKAQAIMLLAGKWTSPSQNMTSSMVQVQAPMPRNSKDDGFIVNQSHSSALPCPLPLTSHSSQSGGVSCSTNELTMVKPIGSSSTPSNHLEPHNVVSCVGSAPTPMIPSVALPQARKASLARFLEKRKERVMSTSPYSVSKKSPDCGMPGSEGFSFTVSSAGS</sequence>
<comment type="function">
    <text evidence="2">Repressor of jasmonate responses.</text>
</comment>